<accession>A0A7C5QJH5</accession>
<dbReference type="EMBL" id="DRWN01000031">
    <property type="protein sequence ID" value="HHK68434.1"/>
    <property type="molecule type" value="Genomic_DNA"/>
</dbReference>
<protein>
    <submittedName>
        <fullName evidence="1">Uncharacterized protein</fullName>
    </submittedName>
</protein>
<dbReference type="AlphaFoldDB" id="A0A7C5QJH5"/>
<comment type="caution">
    <text evidence="1">The sequence shown here is derived from an EMBL/GenBank/DDBJ whole genome shotgun (WGS) entry which is preliminary data.</text>
</comment>
<proteinExistence type="predicted"/>
<sequence>MVEIIYNPIKSIVILEYIKYSTAEELVKNLLHPPGQPAVLYWAEGVVFFPIPLAANNTKVVEELMSGKIYWMSVSFAPMAVYSPMLSAEKGPEAMVINVSRSQTLSQVARWLKERLETGS</sequence>
<reference evidence="1" key="1">
    <citation type="journal article" date="2020" name="mSystems">
        <title>Genome- and Community-Level Interaction Insights into Carbon Utilization and Element Cycling Functions of Hydrothermarchaeota in Hydrothermal Sediment.</title>
        <authorList>
            <person name="Zhou Z."/>
            <person name="Liu Y."/>
            <person name="Xu W."/>
            <person name="Pan J."/>
            <person name="Luo Z.H."/>
            <person name="Li M."/>
        </authorList>
    </citation>
    <scope>NUCLEOTIDE SEQUENCE [LARGE SCALE GENOMIC DNA]</scope>
    <source>
        <strain evidence="1">SpSt-1056</strain>
    </source>
</reference>
<gene>
    <name evidence="1" type="ORF">ENM11_04675</name>
</gene>
<organism evidence="1">
    <name type="scientific">Caldiarchaeum subterraneum</name>
    <dbReference type="NCBI Taxonomy" id="311458"/>
    <lineage>
        <taxon>Archaea</taxon>
        <taxon>Nitrososphaerota</taxon>
        <taxon>Candidatus Caldarchaeales</taxon>
        <taxon>Candidatus Caldarchaeaceae</taxon>
        <taxon>Candidatus Caldarchaeum</taxon>
    </lineage>
</organism>
<evidence type="ECO:0000313" key="1">
    <source>
        <dbReference type="EMBL" id="HHK68434.1"/>
    </source>
</evidence>
<name>A0A7C5QJH5_CALS0</name>